<name>A0A432WL57_9GAMM</name>
<reference evidence="6 7" key="1">
    <citation type="journal article" date="2011" name="Front. Microbiol.">
        <title>Genomic signatures of strain selection and enhancement in Bacillus atrophaeus var. globigii, a historical biowarfare simulant.</title>
        <authorList>
            <person name="Gibbons H.S."/>
            <person name="Broomall S.M."/>
            <person name="McNew L.A."/>
            <person name="Daligault H."/>
            <person name="Chapman C."/>
            <person name="Bruce D."/>
            <person name="Karavis M."/>
            <person name="Krepps M."/>
            <person name="McGregor P.A."/>
            <person name="Hong C."/>
            <person name="Park K.H."/>
            <person name="Akmal A."/>
            <person name="Feldman A."/>
            <person name="Lin J.S."/>
            <person name="Chang W.E."/>
            <person name="Higgs B.W."/>
            <person name="Demirev P."/>
            <person name="Lindquist J."/>
            <person name="Liem A."/>
            <person name="Fochler E."/>
            <person name="Read T.D."/>
            <person name="Tapia R."/>
            <person name="Johnson S."/>
            <person name="Bishop-Lilly K.A."/>
            <person name="Detter C."/>
            <person name="Han C."/>
            <person name="Sozhamannan S."/>
            <person name="Rosenzweig C.N."/>
            <person name="Skowronski E.W."/>
        </authorList>
    </citation>
    <scope>NUCLEOTIDE SEQUENCE [LARGE SCALE GENOMIC DNA]</scope>
    <source>
        <strain evidence="6 7">Y4G10-17</strain>
    </source>
</reference>
<dbReference type="Pfam" id="PF13693">
    <property type="entry name" value="HTH_35"/>
    <property type="match status" value="1"/>
</dbReference>
<comment type="caution">
    <text evidence="6">The sequence shown here is derived from an EMBL/GenBank/DDBJ whole genome shotgun (WGS) entry which is preliminary data.</text>
</comment>
<keyword evidence="3" id="KW-0238">DNA-binding</keyword>
<evidence type="ECO:0000256" key="2">
    <source>
        <dbReference type="ARBA" id="ARBA00023015"/>
    </source>
</evidence>
<dbReference type="GO" id="GO:0003677">
    <property type="term" value="F:DNA binding"/>
    <property type="evidence" value="ECO:0007669"/>
    <property type="project" value="UniProtKB-KW"/>
</dbReference>
<gene>
    <name evidence="6" type="ORF">CWE14_00485</name>
</gene>
<feature type="domain" description="HTH cro/C1-type" evidence="5">
    <location>
        <begin position="20"/>
        <end position="59"/>
    </location>
</feature>
<keyword evidence="4" id="KW-0804">Transcription</keyword>
<dbReference type="AlphaFoldDB" id="A0A432WL57"/>
<dbReference type="RefSeq" id="WP_126797598.1">
    <property type="nucleotide sequence ID" value="NZ_PIPO01000001.1"/>
</dbReference>
<sequence length="91" mass="9725">MQKDQIKKGLADKGYDFSLLAEVIGKSPSLVSKVVSRKARSALVAHAIAKALGIPVETVFPDIPAYHGVTDPSVDQRAAKRAELKAKLAQD</sequence>
<protein>
    <submittedName>
        <fullName evidence="6">Transcriptional regulator</fullName>
    </submittedName>
</protein>
<evidence type="ECO:0000313" key="7">
    <source>
        <dbReference type="Proteomes" id="UP000287823"/>
    </source>
</evidence>
<keyword evidence="2" id="KW-0805">Transcription regulation</keyword>
<dbReference type="InterPro" id="IPR038722">
    <property type="entry name" value="Ner_HTH_dom"/>
</dbReference>
<dbReference type="SUPFAM" id="SSF47413">
    <property type="entry name" value="lambda repressor-like DNA-binding domains"/>
    <property type="match status" value="1"/>
</dbReference>
<dbReference type="Gene3D" id="1.10.260.40">
    <property type="entry name" value="lambda repressor-like DNA-binding domains"/>
    <property type="match status" value="1"/>
</dbReference>
<dbReference type="InterPro" id="IPR010982">
    <property type="entry name" value="Lambda_DNA-bd_dom_sf"/>
</dbReference>
<evidence type="ECO:0000313" key="6">
    <source>
        <dbReference type="EMBL" id="RUO34523.1"/>
    </source>
</evidence>
<accession>A0A432WL57</accession>
<comment type="similarity">
    <text evidence="1">Belongs to the ner transcriptional regulatory family.</text>
</comment>
<dbReference type="EMBL" id="PIPO01000001">
    <property type="protein sequence ID" value="RUO34523.1"/>
    <property type="molecule type" value="Genomic_DNA"/>
</dbReference>
<dbReference type="InterPro" id="IPR001387">
    <property type="entry name" value="Cro/C1-type_HTH"/>
</dbReference>
<evidence type="ECO:0000256" key="4">
    <source>
        <dbReference type="ARBA" id="ARBA00023163"/>
    </source>
</evidence>
<dbReference type="Proteomes" id="UP000287823">
    <property type="component" value="Unassembled WGS sequence"/>
</dbReference>
<evidence type="ECO:0000256" key="1">
    <source>
        <dbReference type="ARBA" id="ARBA00006157"/>
    </source>
</evidence>
<dbReference type="PROSITE" id="PS50943">
    <property type="entry name" value="HTH_CROC1"/>
    <property type="match status" value="1"/>
</dbReference>
<evidence type="ECO:0000259" key="5">
    <source>
        <dbReference type="PROSITE" id="PS50943"/>
    </source>
</evidence>
<keyword evidence="7" id="KW-1185">Reference proteome</keyword>
<organism evidence="6 7">
    <name type="scientific">Aliidiomarina soli</name>
    <dbReference type="NCBI Taxonomy" id="1928574"/>
    <lineage>
        <taxon>Bacteria</taxon>
        <taxon>Pseudomonadati</taxon>
        <taxon>Pseudomonadota</taxon>
        <taxon>Gammaproteobacteria</taxon>
        <taxon>Alteromonadales</taxon>
        <taxon>Idiomarinaceae</taxon>
        <taxon>Aliidiomarina</taxon>
    </lineage>
</organism>
<proteinExistence type="inferred from homology"/>
<evidence type="ECO:0000256" key="3">
    <source>
        <dbReference type="ARBA" id="ARBA00023125"/>
    </source>
</evidence>